<keyword evidence="3" id="KW-1185">Reference proteome</keyword>
<proteinExistence type="predicted"/>
<dbReference type="PANTHER" id="PTHR33530">
    <property type="entry name" value="OS01G0147100 PROTEIN"/>
    <property type="match status" value="1"/>
</dbReference>
<organism evidence="2">
    <name type="scientific">Oryza brachyantha</name>
    <name type="common">malo sina</name>
    <dbReference type="NCBI Taxonomy" id="4533"/>
    <lineage>
        <taxon>Eukaryota</taxon>
        <taxon>Viridiplantae</taxon>
        <taxon>Streptophyta</taxon>
        <taxon>Embryophyta</taxon>
        <taxon>Tracheophyta</taxon>
        <taxon>Spermatophyta</taxon>
        <taxon>Magnoliopsida</taxon>
        <taxon>Liliopsida</taxon>
        <taxon>Poales</taxon>
        <taxon>Poaceae</taxon>
        <taxon>BOP clade</taxon>
        <taxon>Oryzoideae</taxon>
        <taxon>Oryzeae</taxon>
        <taxon>Oryzinae</taxon>
        <taxon>Oryza</taxon>
    </lineage>
</organism>
<dbReference type="Pfam" id="PF12442">
    <property type="entry name" value="DUF3681"/>
    <property type="match status" value="1"/>
</dbReference>
<dbReference type="Proteomes" id="UP000006038">
    <property type="component" value="Chromosome 5"/>
</dbReference>
<dbReference type="PANTHER" id="PTHR33530:SF8">
    <property type="entry name" value="OS04G0591500 PROTEIN"/>
    <property type="match status" value="1"/>
</dbReference>
<feature type="transmembrane region" description="Helical" evidence="1">
    <location>
        <begin position="42"/>
        <end position="60"/>
    </location>
</feature>
<evidence type="ECO:0000313" key="3">
    <source>
        <dbReference type="Proteomes" id="UP000006038"/>
    </source>
</evidence>
<feature type="transmembrane region" description="Helical" evidence="1">
    <location>
        <begin position="72"/>
        <end position="98"/>
    </location>
</feature>
<dbReference type="OMA" id="ALYMMLF"/>
<dbReference type="Gramene" id="OB05G15470.1">
    <property type="protein sequence ID" value="OB05G15470.1"/>
    <property type="gene ID" value="OB05G15470"/>
</dbReference>
<evidence type="ECO:0000313" key="2">
    <source>
        <dbReference type="EnsemblPlants" id="OB05G15470.1"/>
    </source>
</evidence>
<accession>J3M4M3</accession>
<reference evidence="2" key="1">
    <citation type="journal article" date="2013" name="Nat. Commun.">
        <title>Whole-genome sequencing of Oryza brachyantha reveals mechanisms underlying Oryza genome evolution.</title>
        <authorList>
            <person name="Chen J."/>
            <person name="Huang Q."/>
            <person name="Gao D."/>
            <person name="Wang J."/>
            <person name="Lang Y."/>
            <person name="Liu T."/>
            <person name="Li B."/>
            <person name="Bai Z."/>
            <person name="Luis Goicoechea J."/>
            <person name="Liang C."/>
            <person name="Chen C."/>
            <person name="Zhang W."/>
            <person name="Sun S."/>
            <person name="Liao Y."/>
            <person name="Zhang X."/>
            <person name="Yang L."/>
            <person name="Song C."/>
            <person name="Wang M."/>
            <person name="Shi J."/>
            <person name="Liu G."/>
            <person name="Liu J."/>
            <person name="Zhou H."/>
            <person name="Zhou W."/>
            <person name="Yu Q."/>
            <person name="An N."/>
            <person name="Chen Y."/>
            <person name="Cai Q."/>
            <person name="Wang B."/>
            <person name="Liu B."/>
            <person name="Min J."/>
            <person name="Huang Y."/>
            <person name="Wu H."/>
            <person name="Li Z."/>
            <person name="Zhang Y."/>
            <person name="Yin Y."/>
            <person name="Song W."/>
            <person name="Jiang J."/>
            <person name="Jackson S.A."/>
            <person name="Wing R.A."/>
            <person name="Wang J."/>
            <person name="Chen M."/>
        </authorList>
    </citation>
    <scope>NUCLEOTIDE SEQUENCE [LARGE SCALE GENOMIC DNA]</scope>
    <source>
        <strain evidence="2">cv. IRGC 101232</strain>
    </source>
</reference>
<keyword evidence="1" id="KW-0472">Membrane</keyword>
<reference evidence="2" key="2">
    <citation type="submission" date="2013-04" db="UniProtKB">
        <authorList>
            <consortium name="EnsemblPlants"/>
        </authorList>
    </citation>
    <scope>IDENTIFICATION</scope>
</reference>
<keyword evidence="1" id="KW-0812">Transmembrane</keyword>
<sequence length="134" mass="14141">MGNAAASALRSDAELGLRDGRNAIAVAGVIEAGQDATKVRRALFAGGVGQVAVALYLVLFRSPAGLVLWNNLLLYSCYVVLVAVVLVGVAEAWVGLWASQDPCRRMVGKTMRWLSVLPMLFLTAIGGSAILKLK</sequence>
<dbReference type="HOGENOM" id="CLU_129564_0_0_1"/>
<dbReference type="InterPro" id="IPR022149">
    <property type="entry name" value="DUF3681"/>
</dbReference>
<feature type="transmembrane region" description="Helical" evidence="1">
    <location>
        <begin position="110"/>
        <end position="131"/>
    </location>
</feature>
<dbReference type="EnsemblPlants" id="OB05G15470.1">
    <property type="protein sequence ID" value="OB05G15470.1"/>
    <property type="gene ID" value="OB05G15470"/>
</dbReference>
<keyword evidence="1" id="KW-1133">Transmembrane helix</keyword>
<name>J3M4M3_ORYBR</name>
<protein>
    <submittedName>
        <fullName evidence="2">Uncharacterized protein</fullName>
    </submittedName>
</protein>
<dbReference type="eggNOG" id="ENOG502R3KM">
    <property type="taxonomic scope" value="Eukaryota"/>
</dbReference>
<dbReference type="AlphaFoldDB" id="J3M4M3"/>
<evidence type="ECO:0000256" key="1">
    <source>
        <dbReference type="SAM" id="Phobius"/>
    </source>
</evidence>